<dbReference type="SUPFAM" id="SSF53756">
    <property type="entry name" value="UDP-Glycosyltransferase/glycogen phosphorylase"/>
    <property type="match status" value="1"/>
</dbReference>
<name>A0ABS8A6L5_9FLAO</name>
<evidence type="ECO:0000313" key="1">
    <source>
        <dbReference type="EMBL" id="MCA6069107.1"/>
    </source>
</evidence>
<evidence type="ECO:0000313" key="2">
    <source>
        <dbReference type="Proteomes" id="UP000618240"/>
    </source>
</evidence>
<dbReference type="RefSeq" id="WP_225690296.1">
    <property type="nucleotide sequence ID" value="NZ_JAERSE020000005.1"/>
</dbReference>
<reference evidence="1 2" key="1">
    <citation type="submission" date="2021-09" db="EMBL/GenBank/DDBJ databases">
        <title>Genome sequencing and assembly of Chryseobacterium sp. RG1.</title>
        <authorList>
            <person name="Chhetri G."/>
        </authorList>
    </citation>
    <scope>NUCLEOTIDE SEQUENCE [LARGE SCALE GENOMIC DNA]</scope>
    <source>
        <strain evidence="1 2">RG1</strain>
    </source>
</reference>
<keyword evidence="2" id="KW-1185">Reference proteome</keyword>
<protein>
    <submittedName>
        <fullName evidence="1">Glycosyltransferase family 4 protein</fullName>
    </submittedName>
</protein>
<dbReference type="Gene3D" id="3.40.50.2000">
    <property type="entry name" value="Glycogen Phosphorylase B"/>
    <property type="match status" value="2"/>
</dbReference>
<sequence length="369" mass="42682">MQEDKCIFITPKRETAGGKLVMDRNFDFCKKYFGDNNVYFIEHFINLRKKKQLLSMLAGDFFPIGDLKIILRNLINKENIHYIFIDMSLCGNLIKFIKSNFPEILVICYFHNIEFSYFKSMYNSQKKIVRDIILRSVYKTEKKTVQYSDIIIAMNGRDCNDMTKTYGRSADFQLPTSLNDTFIEEKDVNEKDLSLETINLLFVGSAFFANVEAVKWFIEKVTPKLRIPFSLKIVGKGFENIVFEFLPSNVEIRGFVEDLGPYYKNAHYIVSPIFSGSGMKTKTAEALMYGKSILGTDEAFEGFELNYEKVGRKLNTADGYIDFLNALSCSDLKKYNIYSRNVFLEKYCNSSLYKDFSGNMNKILKKGVL</sequence>
<proteinExistence type="predicted"/>
<accession>A0ABS8A6L5</accession>
<dbReference type="Proteomes" id="UP000618240">
    <property type="component" value="Unassembled WGS sequence"/>
</dbReference>
<comment type="caution">
    <text evidence="1">The sequence shown here is derived from an EMBL/GenBank/DDBJ whole genome shotgun (WGS) entry which is preliminary data.</text>
</comment>
<dbReference type="Pfam" id="PF13692">
    <property type="entry name" value="Glyco_trans_1_4"/>
    <property type="match status" value="1"/>
</dbReference>
<organism evidence="1 2">
    <name type="scientific">Chryseobacterium tagetis</name>
    <dbReference type="NCBI Taxonomy" id="2801334"/>
    <lineage>
        <taxon>Bacteria</taxon>
        <taxon>Pseudomonadati</taxon>
        <taxon>Bacteroidota</taxon>
        <taxon>Flavobacteriia</taxon>
        <taxon>Flavobacteriales</taxon>
        <taxon>Weeksellaceae</taxon>
        <taxon>Chryseobacterium group</taxon>
        <taxon>Chryseobacterium</taxon>
    </lineage>
</organism>
<dbReference type="EMBL" id="JAERSE020000005">
    <property type="protein sequence ID" value="MCA6069107.1"/>
    <property type="molecule type" value="Genomic_DNA"/>
</dbReference>
<gene>
    <name evidence="1" type="ORF">JI747_018225</name>
</gene>